<dbReference type="Proteomes" id="UP001370348">
    <property type="component" value="Chromosome"/>
</dbReference>
<dbReference type="EMBL" id="CP089984">
    <property type="protein sequence ID" value="WXB16891.1"/>
    <property type="molecule type" value="Genomic_DNA"/>
</dbReference>
<gene>
    <name evidence="1" type="ORF">LZC94_06365</name>
</gene>
<evidence type="ECO:0000313" key="1">
    <source>
        <dbReference type="EMBL" id="WXB16891.1"/>
    </source>
</evidence>
<name>A0ABZ2M4E8_9BACT</name>
<proteinExistence type="predicted"/>
<protein>
    <submittedName>
        <fullName evidence="1">Uncharacterized protein</fullName>
    </submittedName>
</protein>
<evidence type="ECO:0000313" key="2">
    <source>
        <dbReference type="Proteomes" id="UP001370348"/>
    </source>
</evidence>
<reference evidence="1 2" key="1">
    <citation type="submission" date="2021-12" db="EMBL/GenBank/DDBJ databases">
        <title>Discovery of the Pendulisporaceae a myxobacterial family with distinct sporulation behavior and unique specialized metabolism.</title>
        <authorList>
            <person name="Garcia R."/>
            <person name="Popoff A."/>
            <person name="Bader C.D."/>
            <person name="Loehr J."/>
            <person name="Walesch S."/>
            <person name="Walt C."/>
            <person name="Boldt J."/>
            <person name="Bunk B."/>
            <person name="Haeckl F.J.F.P.J."/>
            <person name="Gunesch A.P."/>
            <person name="Birkelbach J."/>
            <person name="Nuebel U."/>
            <person name="Pietschmann T."/>
            <person name="Bach T."/>
            <person name="Mueller R."/>
        </authorList>
    </citation>
    <scope>NUCLEOTIDE SEQUENCE [LARGE SCALE GENOMIC DNA]</scope>
    <source>
        <strain evidence="1 2">MSr11954</strain>
    </source>
</reference>
<keyword evidence="2" id="KW-1185">Reference proteome</keyword>
<accession>A0ABZ2M4E8</accession>
<dbReference type="RefSeq" id="WP_394826521.1">
    <property type="nucleotide sequence ID" value="NZ_CP089984.1"/>
</dbReference>
<sequence length="111" mass="11709">MSAGGRVHVVVMREKGGDWAPASFGNSALIELVQTHREALASARGVRSVLLIDIPALHTAFLGRDESGALFLTPLQDVEDAKLRAGTPARAADAFPALAPVAIRMEGLLPR</sequence>
<organism evidence="1 2">
    <name type="scientific">Pendulispora albinea</name>
    <dbReference type="NCBI Taxonomy" id="2741071"/>
    <lineage>
        <taxon>Bacteria</taxon>
        <taxon>Pseudomonadati</taxon>
        <taxon>Myxococcota</taxon>
        <taxon>Myxococcia</taxon>
        <taxon>Myxococcales</taxon>
        <taxon>Sorangiineae</taxon>
        <taxon>Pendulisporaceae</taxon>
        <taxon>Pendulispora</taxon>
    </lineage>
</organism>